<dbReference type="RefSeq" id="WP_268618394.1">
    <property type="nucleotide sequence ID" value="NZ_JAMDMX010000167.1"/>
</dbReference>
<proteinExistence type="predicted"/>
<reference evidence="1 2" key="1">
    <citation type="submission" date="2022-05" db="EMBL/GenBank/DDBJ databases">
        <title>Genome Sequencing of Bee-Associated Microbes.</title>
        <authorList>
            <person name="Dunlap C."/>
        </authorList>
    </citation>
    <scope>NUCLEOTIDE SEQUENCE [LARGE SCALE GENOMIC DNA]</scope>
    <source>
        <strain evidence="1 2">NRRL B-14421</strain>
    </source>
</reference>
<dbReference type="EMBL" id="JAMDMX010000167">
    <property type="protein sequence ID" value="MCY9697813.1"/>
    <property type="molecule type" value="Genomic_DNA"/>
</dbReference>
<accession>A0ABT4GNM0</accession>
<keyword evidence="2" id="KW-1185">Reference proteome</keyword>
<evidence type="ECO:0000313" key="2">
    <source>
        <dbReference type="Proteomes" id="UP001527099"/>
    </source>
</evidence>
<dbReference type="Proteomes" id="UP001527099">
    <property type="component" value="Unassembled WGS sequence"/>
</dbReference>
<name>A0ABT4GNM0_9BACL</name>
<protein>
    <submittedName>
        <fullName evidence="1">Uncharacterized protein</fullName>
    </submittedName>
</protein>
<sequence length="83" mass="9667">MKKLLTYFLVFMVIFSFWTLISQSEARQKALAHTGAGYFEVKNTKIVLDKKGVYWLVAVRDNSIKEKPSEYTVNVSYFSSEFK</sequence>
<gene>
    <name evidence="1" type="ORF">M5X19_33900</name>
</gene>
<comment type="caution">
    <text evidence="1">The sequence shown here is derived from an EMBL/GenBank/DDBJ whole genome shotgun (WGS) entry which is preliminary data.</text>
</comment>
<evidence type="ECO:0000313" key="1">
    <source>
        <dbReference type="EMBL" id="MCY9697813.1"/>
    </source>
</evidence>
<organism evidence="1 2">
    <name type="scientific">Paenibacillus alginolyticus</name>
    <dbReference type="NCBI Taxonomy" id="59839"/>
    <lineage>
        <taxon>Bacteria</taxon>
        <taxon>Bacillati</taxon>
        <taxon>Bacillota</taxon>
        <taxon>Bacilli</taxon>
        <taxon>Bacillales</taxon>
        <taxon>Paenibacillaceae</taxon>
        <taxon>Paenibacillus</taxon>
    </lineage>
</organism>